<gene>
    <name evidence="6" type="ORF">GN244_ATG17020</name>
</gene>
<dbReference type="GO" id="GO:0005506">
    <property type="term" value="F:iron ion binding"/>
    <property type="evidence" value="ECO:0007669"/>
    <property type="project" value="InterPro"/>
</dbReference>
<evidence type="ECO:0000256" key="3">
    <source>
        <dbReference type="ARBA" id="ARBA00023002"/>
    </source>
</evidence>
<comment type="caution">
    <text evidence="6">The sequence shown here is derived from an EMBL/GenBank/DDBJ whole genome shotgun (WGS) entry which is preliminary data.</text>
</comment>
<reference evidence="6" key="1">
    <citation type="submission" date="2020-04" db="EMBL/GenBank/DDBJ databases">
        <title>Hybrid Assembly of Korean Phytophthora infestans isolates.</title>
        <authorList>
            <person name="Prokchorchik M."/>
            <person name="Lee Y."/>
            <person name="Seo J."/>
            <person name="Cho J.-H."/>
            <person name="Park Y.-E."/>
            <person name="Jang D.-C."/>
            <person name="Im J.-S."/>
            <person name="Choi J.-G."/>
            <person name="Park H.-J."/>
            <person name="Lee G.-B."/>
            <person name="Lee Y.-G."/>
            <person name="Hong S.-Y."/>
            <person name="Cho K."/>
            <person name="Sohn K.H."/>
        </authorList>
    </citation>
    <scope>NUCLEOTIDE SEQUENCE</scope>
    <source>
        <strain evidence="6">KR_1_A1</strain>
    </source>
</reference>
<evidence type="ECO:0000313" key="7">
    <source>
        <dbReference type="Proteomes" id="UP000602510"/>
    </source>
</evidence>
<dbReference type="GO" id="GO:0020037">
    <property type="term" value="F:heme binding"/>
    <property type="evidence" value="ECO:0007669"/>
    <property type="project" value="InterPro"/>
</dbReference>
<keyword evidence="2" id="KW-0479">Metal-binding</keyword>
<dbReference type="EMBL" id="WSZM01000603">
    <property type="protein sequence ID" value="KAF4031148.1"/>
    <property type="molecule type" value="Genomic_DNA"/>
</dbReference>
<dbReference type="PANTHER" id="PTHR24296">
    <property type="entry name" value="CYTOCHROME P450"/>
    <property type="match status" value="1"/>
</dbReference>
<keyword evidence="5" id="KW-0472">Membrane</keyword>
<evidence type="ECO:0000256" key="4">
    <source>
        <dbReference type="ARBA" id="ARBA00023004"/>
    </source>
</evidence>
<keyword evidence="7" id="KW-1185">Reference proteome</keyword>
<accession>A0A833SB14</accession>
<dbReference type="AlphaFoldDB" id="A0A833SB14"/>
<evidence type="ECO:0000256" key="1">
    <source>
        <dbReference type="ARBA" id="ARBA00010617"/>
    </source>
</evidence>
<protein>
    <submittedName>
        <fullName evidence="6">Putative cytochrome P450</fullName>
    </submittedName>
</protein>
<dbReference type="SUPFAM" id="SSF48264">
    <property type="entry name" value="Cytochrome P450"/>
    <property type="match status" value="1"/>
</dbReference>
<keyword evidence="3" id="KW-0560">Oxidoreductase</keyword>
<keyword evidence="5" id="KW-0812">Transmembrane</keyword>
<evidence type="ECO:0000256" key="2">
    <source>
        <dbReference type="ARBA" id="ARBA00022723"/>
    </source>
</evidence>
<keyword evidence="5" id="KW-1133">Transmembrane helix</keyword>
<evidence type="ECO:0000256" key="5">
    <source>
        <dbReference type="SAM" id="Phobius"/>
    </source>
</evidence>
<name>A0A833SB14_PHYIN</name>
<organism evidence="6 7">
    <name type="scientific">Phytophthora infestans</name>
    <name type="common">Potato late blight agent</name>
    <name type="synonym">Botrytis infestans</name>
    <dbReference type="NCBI Taxonomy" id="4787"/>
    <lineage>
        <taxon>Eukaryota</taxon>
        <taxon>Sar</taxon>
        <taxon>Stramenopiles</taxon>
        <taxon>Oomycota</taxon>
        <taxon>Peronosporomycetes</taxon>
        <taxon>Peronosporales</taxon>
        <taxon>Peronosporaceae</taxon>
        <taxon>Phytophthora</taxon>
    </lineage>
</organism>
<comment type="similarity">
    <text evidence="1">Belongs to the cytochrome P450 family.</text>
</comment>
<proteinExistence type="inferred from homology"/>
<dbReference type="Gene3D" id="1.10.630.10">
    <property type="entry name" value="Cytochrome P450"/>
    <property type="match status" value="1"/>
</dbReference>
<sequence length="216" mass="23762">MLTIDRLTDKLSSSIVIAALSGLVVLPLAWHLLVAYKNDSKSQHGSRKVVRPSTTKPLLGITLDVIGNVPIRHDWITGLCLEAKGEPVLLQYLGTPGMTLLSTPQAFEDVFKNQFDNFPKGPKKAEYLRELLGEGIFAVDHEKWYRQRKTASNFRNESSTRFHDEYDSASLGSLGADLPPGSGDQRNGGYVPASQSFYHGGIHGDRLWGAHELSGC</sequence>
<keyword evidence="4" id="KW-0408">Iron</keyword>
<dbReference type="Proteomes" id="UP000602510">
    <property type="component" value="Unassembled WGS sequence"/>
</dbReference>
<dbReference type="GO" id="GO:0004497">
    <property type="term" value="F:monooxygenase activity"/>
    <property type="evidence" value="ECO:0007669"/>
    <property type="project" value="InterPro"/>
</dbReference>
<dbReference type="InterPro" id="IPR036396">
    <property type="entry name" value="Cyt_P450_sf"/>
</dbReference>
<evidence type="ECO:0000313" key="6">
    <source>
        <dbReference type="EMBL" id="KAF4031148.1"/>
    </source>
</evidence>
<feature type="transmembrane region" description="Helical" evidence="5">
    <location>
        <begin position="15"/>
        <end position="36"/>
    </location>
</feature>
<dbReference type="GO" id="GO:0016705">
    <property type="term" value="F:oxidoreductase activity, acting on paired donors, with incorporation or reduction of molecular oxygen"/>
    <property type="evidence" value="ECO:0007669"/>
    <property type="project" value="InterPro"/>
</dbReference>